<organism evidence="2 3">
    <name type="scientific">Aspergillus sclerotialis</name>
    <dbReference type="NCBI Taxonomy" id="2070753"/>
    <lineage>
        <taxon>Eukaryota</taxon>
        <taxon>Fungi</taxon>
        <taxon>Dikarya</taxon>
        <taxon>Ascomycota</taxon>
        <taxon>Pezizomycotina</taxon>
        <taxon>Eurotiomycetes</taxon>
        <taxon>Eurotiomycetidae</taxon>
        <taxon>Eurotiales</taxon>
        <taxon>Aspergillaceae</taxon>
        <taxon>Aspergillus</taxon>
        <taxon>Aspergillus subgen. Polypaecilum</taxon>
    </lineage>
</organism>
<accession>A0A3A2ZH86</accession>
<dbReference type="Gene3D" id="3.30.9.10">
    <property type="entry name" value="D-Amino Acid Oxidase, subunit A, domain 2"/>
    <property type="match status" value="1"/>
</dbReference>
<dbReference type="Pfam" id="PF16350">
    <property type="entry name" value="FAO_M"/>
    <property type="match status" value="1"/>
</dbReference>
<protein>
    <recommendedName>
        <fullName evidence="1">FAD dependent oxidoreductase central domain-containing protein</fullName>
    </recommendedName>
</protein>
<keyword evidence="3" id="KW-1185">Reference proteome</keyword>
<dbReference type="InterPro" id="IPR036188">
    <property type="entry name" value="FAD/NAD-bd_sf"/>
</dbReference>
<sequence>MAHQYAKTTPVSAIAGRNPLPNGANRLILRYQDQDLYYREHADGFNGIFSFTPDGGPLVGQSPMLDGFYVVEAVWVTHSAGVARAIAEVLTGNRCEIDLSECELCRFDEIQLTPLYVSETSQQNFVKLVDHYRTTYGQGIESLHKRFLTKNAERDSMTLRDMLARIIEDGILGRYAREWLERWRGVYNSTSTMADRIIPLMKVKSDINRGQCYV</sequence>
<dbReference type="Proteomes" id="UP000266188">
    <property type="component" value="Unassembled WGS sequence"/>
</dbReference>
<evidence type="ECO:0000313" key="2">
    <source>
        <dbReference type="EMBL" id="RJE22579.1"/>
    </source>
</evidence>
<dbReference type="InterPro" id="IPR032503">
    <property type="entry name" value="FAO_M"/>
</dbReference>
<dbReference type="SUPFAM" id="SSF54373">
    <property type="entry name" value="FAD-linked reductases, C-terminal domain"/>
    <property type="match status" value="1"/>
</dbReference>
<dbReference type="OrthoDB" id="498204at2759"/>
<evidence type="ECO:0000259" key="1">
    <source>
        <dbReference type="Pfam" id="PF16350"/>
    </source>
</evidence>
<evidence type="ECO:0000313" key="3">
    <source>
        <dbReference type="Proteomes" id="UP000266188"/>
    </source>
</evidence>
<dbReference type="AlphaFoldDB" id="A0A3A2ZH86"/>
<dbReference type="EMBL" id="MVGC01000161">
    <property type="protein sequence ID" value="RJE22579.1"/>
    <property type="molecule type" value="Genomic_DNA"/>
</dbReference>
<dbReference type="Gene3D" id="3.50.50.60">
    <property type="entry name" value="FAD/NAD(P)-binding domain"/>
    <property type="match status" value="1"/>
</dbReference>
<proteinExistence type="predicted"/>
<feature type="domain" description="FAD dependent oxidoreductase central" evidence="1">
    <location>
        <begin position="94"/>
        <end position="128"/>
    </location>
</feature>
<dbReference type="STRING" id="2070753.A0A3A2ZH86"/>
<gene>
    <name evidence="2" type="ORF">PHISCL_05090</name>
</gene>
<reference evidence="3" key="1">
    <citation type="submission" date="2017-02" db="EMBL/GenBank/DDBJ databases">
        <authorList>
            <person name="Tafer H."/>
            <person name="Lopandic K."/>
        </authorList>
    </citation>
    <scope>NUCLEOTIDE SEQUENCE [LARGE SCALE GENOMIC DNA]</scope>
    <source>
        <strain evidence="3">CBS 366.77</strain>
    </source>
</reference>
<name>A0A3A2ZH86_9EURO</name>
<comment type="caution">
    <text evidence="2">The sequence shown here is derived from an EMBL/GenBank/DDBJ whole genome shotgun (WGS) entry which is preliminary data.</text>
</comment>